<sequence>MSFAMTKKISLTERAYRQLRDDLLTCRLVPGERINIKDLAEVRGFSLGAVREALARLTSEGFVTQDDARGFRATPISIADLVDLVHVRSDIEGQCLRRAIAAGGLEWESAIVSAAHRLSRTPTRDLDDAARLNEDYADAHAAFHHALVAACDSPWLLRMRDWLYAQSERYRYLTVPLARGERDLVHEHAAIVDAVLARDADRAVQLHNDHLAATAHILIDGQDLPLPAFALHLPRDKVA</sequence>
<dbReference type="GO" id="GO:0003700">
    <property type="term" value="F:DNA-binding transcription factor activity"/>
    <property type="evidence" value="ECO:0007669"/>
    <property type="project" value="InterPro"/>
</dbReference>
<keyword evidence="3" id="KW-0804">Transcription</keyword>
<keyword evidence="5" id="KW-0614">Plasmid</keyword>
<reference evidence="6" key="1">
    <citation type="journal article" date="2017" name="J. Biotechnol.">
        <title>Complete genome sequence of Novosphingobium resinovorum SA1, a versatile xenobiotic-degrading bacterium capable of utilizing sulfanilic acid.</title>
        <authorList>
            <person name="Hegedus B."/>
            <person name="Kos P.B."/>
            <person name="Balint B."/>
            <person name="Maroti G."/>
            <person name="Gan H.M."/>
            <person name="Perei K."/>
            <person name="Rakhely G."/>
        </authorList>
    </citation>
    <scope>NUCLEOTIDE SEQUENCE [LARGE SCALE GENOMIC DNA]</scope>
    <source>
        <strain evidence="6">SA1</strain>
    </source>
</reference>
<dbReference type="OrthoDB" id="8680240at2"/>
<dbReference type="InterPro" id="IPR008920">
    <property type="entry name" value="TF_FadR/GntR_C"/>
</dbReference>
<keyword evidence="1" id="KW-0805">Transcription regulation</keyword>
<dbReference type="InterPro" id="IPR036388">
    <property type="entry name" value="WH-like_DNA-bd_sf"/>
</dbReference>
<protein>
    <submittedName>
        <fullName evidence="5">GntR family transcriptional regulator</fullName>
    </submittedName>
</protein>
<evidence type="ECO:0000313" key="6">
    <source>
        <dbReference type="Proteomes" id="UP000094626"/>
    </source>
</evidence>
<evidence type="ECO:0000256" key="3">
    <source>
        <dbReference type="ARBA" id="ARBA00023163"/>
    </source>
</evidence>
<dbReference type="EMBL" id="CP017077">
    <property type="protein sequence ID" value="AOR80443.1"/>
    <property type="molecule type" value="Genomic_DNA"/>
</dbReference>
<name>A0A1D8AE84_9SPHN</name>
<evidence type="ECO:0000256" key="1">
    <source>
        <dbReference type="ARBA" id="ARBA00023015"/>
    </source>
</evidence>
<dbReference type="SMART" id="SM00345">
    <property type="entry name" value="HTH_GNTR"/>
    <property type="match status" value="1"/>
</dbReference>
<proteinExistence type="predicted"/>
<accession>A0A1D8AE84</accession>
<dbReference type="KEGG" id="nre:BES08_26635"/>
<dbReference type="Gene3D" id="1.20.120.530">
    <property type="entry name" value="GntR ligand-binding domain-like"/>
    <property type="match status" value="1"/>
</dbReference>
<dbReference type="Gene3D" id="1.10.10.10">
    <property type="entry name" value="Winged helix-like DNA-binding domain superfamily/Winged helix DNA-binding domain"/>
    <property type="match status" value="1"/>
</dbReference>
<dbReference type="InterPro" id="IPR000524">
    <property type="entry name" value="Tscrpt_reg_HTH_GntR"/>
</dbReference>
<dbReference type="PANTHER" id="PTHR43537">
    <property type="entry name" value="TRANSCRIPTIONAL REGULATOR, GNTR FAMILY"/>
    <property type="match status" value="1"/>
</dbReference>
<dbReference type="GO" id="GO:0003677">
    <property type="term" value="F:DNA binding"/>
    <property type="evidence" value="ECO:0007669"/>
    <property type="project" value="UniProtKB-KW"/>
</dbReference>
<dbReference type="Pfam" id="PF07729">
    <property type="entry name" value="FCD"/>
    <property type="match status" value="1"/>
</dbReference>
<dbReference type="PROSITE" id="PS50949">
    <property type="entry name" value="HTH_GNTR"/>
    <property type="match status" value="1"/>
</dbReference>
<evidence type="ECO:0000313" key="5">
    <source>
        <dbReference type="EMBL" id="AOR80443.1"/>
    </source>
</evidence>
<dbReference type="SMART" id="SM00895">
    <property type="entry name" value="FCD"/>
    <property type="match status" value="1"/>
</dbReference>
<dbReference type="SUPFAM" id="SSF46785">
    <property type="entry name" value="Winged helix' DNA-binding domain"/>
    <property type="match status" value="1"/>
</dbReference>
<dbReference type="Proteomes" id="UP000094626">
    <property type="component" value="Plasmid pSA2"/>
</dbReference>
<dbReference type="PANTHER" id="PTHR43537:SF20">
    <property type="entry name" value="HTH-TYPE TRANSCRIPTIONAL REPRESSOR GLAR"/>
    <property type="match status" value="1"/>
</dbReference>
<keyword evidence="2" id="KW-0238">DNA-binding</keyword>
<dbReference type="AlphaFoldDB" id="A0A1D8AE84"/>
<keyword evidence="6" id="KW-1185">Reference proteome</keyword>
<dbReference type="InterPro" id="IPR036390">
    <property type="entry name" value="WH_DNA-bd_sf"/>
</dbReference>
<evidence type="ECO:0000256" key="2">
    <source>
        <dbReference type="ARBA" id="ARBA00023125"/>
    </source>
</evidence>
<gene>
    <name evidence="5" type="ORF">BES08_26635</name>
</gene>
<organism evidence="5 6">
    <name type="scientific">Novosphingobium resinovorum</name>
    <dbReference type="NCBI Taxonomy" id="158500"/>
    <lineage>
        <taxon>Bacteria</taxon>
        <taxon>Pseudomonadati</taxon>
        <taxon>Pseudomonadota</taxon>
        <taxon>Alphaproteobacteria</taxon>
        <taxon>Sphingomonadales</taxon>
        <taxon>Sphingomonadaceae</taxon>
        <taxon>Novosphingobium</taxon>
    </lineage>
</organism>
<dbReference type="Pfam" id="PF00392">
    <property type="entry name" value="GntR"/>
    <property type="match status" value="1"/>
</dbReference>
<evidence type="ECO:0000259" key="4">
    <source>
        <dbReference type="PROSITE" id="PS50949"/>
    </source>
</evidence>
<dbReference type="SUPFAM" id="SSF48008">
    <property type="entry name" value="GntR ligand-binding domain-like"/>
    <property type="match status" value="1"/>
</dbReference>
<dbReference type="InterPro" id="IPR011711">
    <property type="entry name" value="GntR_C"/>
</dbReference>
<geneLocation type="plasmid" evidence="5 6">
    <name>pSA2</name>
</geneLocation>
<feature type="domain" description="HTH gntR-type" evidence="4">
    <location>
        <begin position="9"/>
        <end position="76"/>
    </location>
</feature>